<keyword evidence="4" id="KW-0325">Glycoprotein</keyword>
<evidence type="ECO:0000313" key="7">
    <source>
        <dbReference type="EMBL" id="GBN20341.1"/>
    </source>
</evidence>
<dbReference type="FunFam" id="2.60.120.290:FF:000003">
    <property type="entry name" value="Neuropilin"/>
    <property type="match status" value="2"/>
</dbReference>
<dbReference type="Pfam" id="PF00431">
    <property type="entry name" value="CUB"/>
    <property type="match status" value="8"/>
</dbReference>
<evidence type="ECO:0000256" key="4">
    <source>
        <dbReference type="ARBA" id="ARBA00023180"/>
    </source>
</evidence>
<dbReference type="AlphaFoldDB" id="A0A4Y2LZY9"/>
<organism evidence="7 8">
    <name type="scientific">Araneus ventricosus</name>
    <name type="common">Orbweaver spider</name>
    <name type="synonym">Epeira ventricosa</name>
    <dbReference type="NCBI Taxonomy" id="182803"/>
    <lineage>
        <taxon>Eukaryota</taxon>
        <taxon>Metazoa</taxon>
        <taxon>Ecdysozoa</taxon>
        <taxon>Arthropoda</taxon>
        <taxon>Chelicerata</taxon>
        <taxon>Arachnida</taxon>
        <taxon>Araneae</taxon>
        <taxon>Araneomorphae</taxon>
        <taxon>Entelegynae</taxon>
        <taxon>Araneoidea</taxon>
        <taxon>Araneidae</taxon>
        <taxon>Araneus</taxon>
    </lineage>
</organism>
<feature type="domain" description="CUB" evidence="6">
    <location>
        <begin position="673"/>
        <end position="784"/>
    </location>
</feature>
<gene>
    <name evidence="7" type="primary">CUBN_8</name>
    <name evidence="7" type="ORF">AVEN_6690_1</name>
</gene>
<feature type="domain" description="CUB" evidence="6">
    <location>
        <begin position="540"/>
        <end position="671"/>
    </location>
</feature>
<feature type="domain" description="CUB" evidence="6">
    <location>
        <begin position="303"/>
        <end position="413"/>
    </location>
</feature>
<accession>A0A4Y2LZY9</accession>
<evidence type="ECO:0000256" key="2">
    <source>
        <dbReference type="ARBA" id="ARBA00022737"/>
    </source>
</evidence>
<dbReference type="SUPFAM" id="SSF49854">
    <property type="entry name" value="Spermadhesin, CUB domain"/>
    <property type="match status" value="8"/>
</dbReference>
<dbReference type="InterPro" id="IPR035914">
    <property type="entry name" value="Sperma_CUB_dom_sf"/>
</dbReference>
<evidence type="ECO:0000256" key="5">
    <source>
        <dbReference type="PROSITE-ProRule" id="PRU00059"/>
    </source>
</evidence>
<proteinExistence type="predicted"/>
<dbReference type="OrthoDB" id="6434325at2759"/>
<dbReference type="Proteomes" id="UP000499080">
    <property type="component" value="Unassembled WGS sequence"/>
</dbReference>
<dbReference type="PROSITE" id="PS01180">
    <property type="entry name" value="CUB"/>
    <property type="match status" value="8"/>
</dbReference>
<comment type="caution">
    <text evidence="7">The sequence shown here is derived from an EMBL/GenBank/DDBJ whole genome shotgun (WGS) entry which is preliminary data.</text>
</comment>
<reference evidence="7 8" key="1">
    <citation type="journal article" date="2019" name="Sci. Rep.">
        <title>Orb-weaving spider Araneus ventricosus genome elucidates the spidroin gene catalogue.</title>
        <authorList>
            <person name="Kono N."/>
            <person name="Nakamura H."/>
            <person name="Ohtoshi R."/>
            <person name="Moran D.A.P."/>
            <person name="Shinohara A."/>
            <person name="Yoshida Y."/>
            <person name="Fujiwara M."/>
            <person name="Mori M."/>
            <person name="Tomita M."/>
            <person name="Arakawa K."/>
        </authorList>
    </citation>
    <scope>NUCLEOTIDE SEQUENCE [LARGE SCALE GENOMIC DNA]</scope>
</reference>
<name>A0A4Y2LZY9_ARAVE</name>
<evidence type="ECO:0000313" key="8">
    <source>
        <dbReference type="Proteomes" id="UP000499080"/>
    </source>
</evidence>
<dbReference type="FunFam" id="2.60.120.290:FF:000013">
    <property type="entry name" value="Membrane frizzled-related protein"/>
    <property type="match status" value="1"/>
</dbReference>
<keyword evidence="2" id="KW-0677">Repeat</keyword>
<keyword evidence="1" id="KW-0732">Signal</keyword>
<dbReference type="SMART" id="SM00042">
    <property type="entry name" value="CUB"/>
    <property type="match status" value="7"/>
</dbReference>
<dbReference type="Gene3D" id="2.60.120.290">
    <property type="entry name" value="Spermadhesin, CUB domain"/>
    <property type="match status" value="8"/>
</dbReference>
<sequence length="933" mass="103724">MTFDDLRMEDNCDKDYILVRNGQNMFSPVIGRFCGTHNPAPITSSGYALTVIFHTDAYGSAPGVKMHTVDVQRGCGGLIHMTKGNITSPKYPSRYDNDVECVWTIEFVPGYRVKLEFAGRFDIEMDDSCSKDFVMVEDFNDDGTWTEAIKKCGPANPEPYISKNRKVRITFHTNDRINGDGFNIVYSTACGGNFTSPTGEIFSPNYPNSYGDRLNCTYTIGGPFQYISLSFESHFSIESNNECAYDYLKIYHGNITNSTEQGPYCGSEAPAPRTLVGPVTMRFVTDYSYNADGFKVNYEILNCGSTLTEPTGVISSPKTSAEYLKEVDCTWQIIAPLNRVIVLKFSNFDLELTYRCWHDYLEIRDGLDTGPLIGKMCGNSTTIVKSTGNILTLKLHISSSRPAKGFSSFYHTTYGINQGCGGTLNTSSGEIQSLDADSDGFYEPNLDCSWLVQGDIDQVLRVTFDRFDVEPSRNGTCVYDFVELREDIRPDSAIIGRYCGSSVPTAMITSGSRLYVILHTDEKNNKAGFKLRFQSVASPCGPSTLVITPEPQTLKSPNYPNTYPMNLRCRWTITGNQNSTNWHNRQMVQLAINQLDIPCGGDYIEVQKLKAPYNSFQRRYHTSTSSSERPIRLCGPTPVHDIIAYSGMSLTFHSDSVDNAARGFEITYKESSCNRTYTDGSGIVTNSAFPGRFNSGKTCTATILAPQGKTISAYFHRLELYDANSDCPQTNIKVYDGANATDTLIGTYCGFNPPPPVFSSGNALFMEVNMQHAMGLYYINYMANDQGRGCGGSIYAEEGEITSPLYPQTYKRNSECLWHIRVPGYHTVKIDFKALHLNSTKDCESNYVELYDGNSDQISNRVARYCGTDLPGTHISTSNEMTIKFKSDVSNNGPGFSLTFTTNPFAPDPSTTLIQLHSTEEVRNPTDSIIYLP</sequence>
<dbReference type="FunFam" id="2.60.120.290:FF:000005">
    <property type="entry name" value="Procollagen C-endopeptidase enhancer 1"/>
    <property type="match status" value="2"/>
</dbReference>
<comment type="caution">
    <text evidence="5">Lacks conserved residue(s) required for the propagation of feature annotation.</text>
</comment>
<feature type="domain" description="CUB" evidence="6">
    <location>
        <begin position="420"/>
        <end position="536"/>
    </location>
</feature>
<evidence type="ECO:0000256" key="3">
    <source>
        <dbReference type="ARBA" id="ARBA00023157"/>
    </source>
</evidence>
<feature type="domain" description="CUB" evidence="6">
    <location>
        <begin position="190"/>
        <end position="301"/>
    </location>
</feature>
<feature type="domain" description="CUB" evidence="6">
    <location>
        <begin position="790"/>
        <end position="903"/>
    </location>
</feature>
<evidence type="ECO:0000256" key="1">
    <source>
        <dbReference type="ARBA" id="ARBA00022729"/>
    </source>
</evidence>
<keyword evidence="3" id="KW-1015">Disulfide bond</keyword>
<dbReference type="InterPro" id="IPR000859">
    <property type="entry name" value="CUB_dom"/>
</dbReference>
<feature type="domain" description="CUB" evidence="6">
    <location>
        <begin position="75"/>
        <end position="189"/>
    </location>
</feature>
<dbReference type="EMBL" id="BGPR01006602">
    <property type="protein sequence ID" value="GBN20341.1"/>
    <property type="molecule type" value="Genomic_DNA"/>
</dbReference>
<dbReference type="PANTHER" id="PTHR24251">
    <property type="entry name" value="OVOCHYMASE-RELATED"/>
    <property type="match status" value="1"/>
</dbReference>
<dbReference type="PANTHER" id="PTHR24251:SF30">
    <property type="entry name" value="MEMBRANE FRIZZLED-RELATED PROTEIN"/>
    <property type="match status" value="1"/>
</dbReference>
<evidence type="ECO:0000259" key="6">
    <source>
        <dbReference type="PROSITE" id="PS01180"/>
    </source>
</evidence>
<protein>
    <submittedName>
        <fullName evidence="7">Cubilin</fullName>
    </submittedName>
</protein>
<keyword evidence="8" id="KW-1185">Reference proteome</keyword>
<dbReference type="CDD" id="cd00041">
    <property type="entry name" value="CUB"/>
    <property type="match status" value="8"/>
</dbReference>
<feature type="domain" description="CUB" evidence="6">
    <location>
        <begin position="1"/>
        <end position="71"/>
    </location>
</feature>